<protein>
    <submittedName>
        <fullName evidence="1 3">Uncharacterized protein</fullName>
    </submittedName>
</protein>
<accession>A0A183U764</accession>
<dbReference type="WBParaSite" id="TCNE_0000433401-mRNA-1">
    <property type="protein sequence ID" value="TCNE_0000433401-mRNA-1"/>
    <property type="gene ID" value="TCNE_0000433401"/>
</dbReference>
<keyword evidence="2" id="KW-1185">Reference proteome</keyword>
<sequence>MTHWSTKRLNWALSKLISCVHSQHLVCWS</sequence>
<dbReference type="EMBL" id="UYWY01007113">
    <property type="protein sequence ID" value="VDM30052.1"/>
    <property type="molecule type" value="Genomic_DNA"/>
</dbReference>
<evidence type="ECO:0000313" key="3">
    <source>
        <dbReference type="WBParaSite" id="TCNE_0000433401-mRNA-1"/>
    </source>
</evidence>
<evidence type="ECO:0000313" key="2">
    <source>
        <dbReference type="Proteomes" id="UP000050794"/>
    </source>
</evidence>
<gene>
    <name evidence="1" type="ORF">TCNE_LOCUS4335</name>
</gene>
<organism evidence="2 3">
    <name type="scientific">Toxocara canis</name>
    <name type="common">Canine roundworm</name>
    <dbReference type="NCBI Taxonomy" id="6265"/>
    <lineage>
        <taxon>Eukaryota</taxon>
        <taxon>Metazoa</taxon>
        <taxon>Ecdysozoa</taxon>
        <taxon>Nematoda</taxon>
        <taxon>Chromadorea</taxon>
        <taxon>Rhabditida</taxon>
        <taxon>Spirurina</taxon>
        <taxon>Ascaridomorpha</taxon>
        <taxon>Ascaridoidea</taxon>
        <taxon>Toxocaridae</taxon>
        <taxon>Toxocara</taxon>
    </lineage>
</organism>
<dbReference type="Proteomes" id="UP000050794">
    <property type="component" value="Unassembled WGS sequence"/>
</dbReference>
<dbReference type="AlphaFoldDB" id="A0A183U764"/>
<name>A0A183U764_TOXCA</name>
<proteinExistence type="predicted"/>
<reference evidence="3" key="1">
    <citation type="submission" date="2016-06" db="UniProtKB">
        <authorList>
            <consortium name="WormBaseParasite"/>
        </authorList>
    </citation>
    <scope>IDENTIFICATION</scope>
</reference>
<reference evidence="1 2" key="2">
    <citation type="submission" date="2018-11" db="EMBL/GenBank/DDBJ databases">
        <authorList>
            <consortium name="Pathogen Informatics"/>
        </authorList>
    </citation>
    <scope>NUCLEOTIDE SEQUENCE [LARGE SCALE GENOMIC DNA]</scope>
</reference>
<evidence type="ECO:0000313" key="1">
    <source>
        <dbReference type="EMBL" id="VDM30052.1"/>
    </source>
</evidence>